<dbReference type="AlphaFoldDB" id="A0A4S8R379"/>
<name>A0A4S8R379_9HELO</name>
<proteinExistence type="predicted"/>
<protein>
    <submittedName>
        <fullName evidence="1">Uncharacterized protein</fullName>
    </submittedName>
</protein>
<dbReference type="EMBL" id="PQXL01000302">
    <property type="protein sequence ID" value="THV47574.1"/>
    <property type="molecule type" value="Genomic_DNA"/>
</dbReference>
<gene>
    <name evidence="1" type="ORF">BGAL_0302g00170</name>
</gene>
<accession>A0A4S8R379</accession>
<evidence type="ECO:0000313" key="2">
    <source>
        <dbReference type="Proteomes" id="UP000308671"/>
    </source>
</evidence>
<sequence>MAHLNTVVTLSALVRQNFLTSGATLKLTFSVSLKSVFDVHTLETSCKLVDLLGTRYCRKGLNAVI</sequence>
<dbReference type="Proteomes" id="UP000308671">
    <property type="component" value="Unassembled WGS sequence"/>
</dbReference>
<keyword evidence="2" id="KW-1185">Reference proteome</keyword>
<organism evidence="1 2">
    <name type="scientific">Botrytis galanthina</name>
    <dbReference type="NCBI Taxonomy" id="278940"/>
    <lineage>
        <taxon>Eukaryota</taxon>
        <taxon>Fungi</taxon>
        <taxon>Dikarya</taxon>
        <taxon>Ascomycota</taxon>
        <taxon>Pezizomycotina</taxon>
        <taxon>Leotiomycetes</taxon>
        <taxon>Helotiales</taxon>
        <taxon>Sclerotiniaceae</taxon>
        <taxon>Botrytis</taxon>
    </lineage>
</organism>
<comment type="caution">
    <text evidence="1">The sequence shown here is derived from an EMBL/GenBank/DDBJ whole genome shotgun (WGS) entry which is preliminary data.</text>
</comment>
<evidence type="ECO:0000313" key="1">
    <source>
        <dbReference type="EMBL" id="THV47574.1"/>
    </source>
</evidence>
<reference evidence="1 2" key="1">
    <citation type="submission" date="2017-12" db="EMBL/GenBank/DDBJ databases">
        <title>Comparative genomics of Botrytis spp.</title>
        <authorList>
            <person name="Valero-Jimenez C.A."/>
            <person name="Tapia P."/>
            <person name="Veloso J."/>
            <person name="Silva-Moreno E."/>
            <person name="Staats M."/>
            <person name="Valdes J.H."/>
            <person name="Van Kan J.A.L."/>
        </authorList>
    </citation>
    <scope>NUCLEOTIDE SEQUENCE [LARGE SCALE GENOMIC DNA]</scope>
    <source>
        <strain evidence="1 2">MUCL435</strain>
    </source>
</reference>